<accession>A0ACB6RRL0</accession>
<name>A0ACB6RRL0_9PLEO</name>
<dbReference type="EMBL" id="MU006734">
    <property type="protein sequence ID" value="KAF2623789.1"/>
    <property type="molecule type" value="Genomic_DNA"/>
</dbReference>
<gene>
    <name evidence="1" type="ORF">BU25DRAFT_461591</name>
</gene>
<organism evidence="1 2">
    <name type="scientific">Macroventuria anomochaeta</name>
    <dbReference type="NCBI Taxonomy" id="301207"/>
    <lineage>
        <taxon>Eukaryota</taxon>
        <taxon>Fungi</taxon>
        <taxon>Dikarya</taxon>
        <taxon>Ascomycota</taxon>
        <taxon>Pezizomycotina</taxon>
        <taxon>Dothideomycetes</taxon>
        <taxon>Pleosporomycetidae</taxon>
        <taxon>Pleosporales</taxon>
        <taxon>Pleosporineae</taxon>
        <taxon>Didymellaceae</taxon>
        <taxon>Macroventuria</taxon>
    </lineage>
</organism>
<proteinExistence type="predicted"/>
<reference evidence="1" key="1">
    <citation type="journal article" date="2020" name="Stud. Mycol.">
        <title>101 Dothideomycetes genomes: a test case for predicting lifestyles and emergence of pathogens.</title>
        <authorList>
            <person name="Haridas S."/>
            <person name="Albert R."/>
            <person name="Binder M."/>
            <person name="Bloem J."/>
            <person name="Labutti K."/>
            <person name="Salamov A."/>
            <person name="Andreopoulos B."/>
            <person name="Baker S."/>
            <person name="Barry K."/>
            <person name="Bills G."/>
            <person name="Bluhm B."/>
            <person name="Cannon C."/>
            <person name="Castanera R."/>
            <person name="Culley D."/>
            <person name="Daum C."/>
            <person name="Ezra D."/>
            <person name="Gonzalez J."/>
            <person name="Henrissat B."/>
            <person name="Kuo A."/>
            <person name="Liang C."/>
            <person name="Lipzen A."/>
            <person name="Lutzoni F."/>
            <person name="Magnuson J."/>
            <person name="Mondo S."/>
            <person name="Nolan M."/>
            <person name="Ohm R."/>
            <person name="Pangilinan J."/>
            <person name="Park H.-J."/>
            <person name="Ramirez L."/>
            <person name="Alfaro M."/>
            <person name="Sun H."/>
            <person name="Tritt A."/>
            <person name="Yoshinaga Y."/>
            <person name="Zwiers L.-H."/>
            <person name="Turgeon B."/>
            <person name="Goodwin S."/>
            <person name="Spatafora J."/>
            <person name="Crous P."/>
            <person name="Grigoriev I."/>
        </authorList>
    </citation>
    <scope>NUCLEOTIDE SEQUENCE</scope>
    <source>
        <strain evidence="1">CBS 525.71</strain>
    </source>
</reference>
<keyword evidence="2" id="KW-1185">Reference proteome</keyword>
<dbReference type="Proteomes" id="UP000799754">
    <property type="component" value="Unassembled WGS sequence"/>
</dbReference>
<sequence length="317" mass="37280">MDKKHVNAGNVHPKKRIKSNKRPWKDKLNKEHKREHTLEHMVQHEIIQEEPVEHNIMIIVVDEYCVGFGGAQLERVSMLEGEDSYEVAQEVSPERFSLMQWGVACGQDEHYFDRIQHIWEPEDEQLSHELVAKLEATHKKLKEKARQQQRNALIPGTAEFHHLQRVNQKIKDDNAKLLHGVRKGRQQRRTSKQLFKEKDFKVTRKGGLDHVRYTFEIYEKELIPYYLRLKNTHPGKTIYISEDGATPHMKARELITSELEEAGVLFFDWPSKSPNLHAIEDIQNHHKKLLKKLRFETNSASKAAKDKAKVKMRSIWQ</sequence>
<evidence type="ECO:0000313" key="1">
    <source>
        <dbReference type="EMBL" id="KAF2623789.1"/>
    </source>
</evidence>
<evidence type="ECO:0000313" key="2">
    <source>
        <dbReference type="Proteomes" id="UP000799754"/>
    </source>
</evidence>
<comment type="caution">
    <text evidence="1">The sequence shown here is derived from an EMBL/GenBank/DDBJ whole genome shotgun (WGS) entry which is preliminary data.</text>
</comment>
<protein>
    <submittedName>
        <fullName evidence="1">Uncharacterized protein</fullName>
    </submittedName>
</protein>